<dbReference type="Pfam" id="PF01636">
    <property type="entry name" value="APH"/>
    <property type="match status" value="1"/>
</dbReference>
<dbReference type="InterPro" id="IPR002575">
    <property type="entry name" value="Aminoglycoside_PTrfase"/>
</dbReference>
<keyword evidence="2" id="KW-0808">Transferase</keyword>
<dbReference type="SUPFAM" id="SSF56112">
    <property type="entry name" value="Protein kinase-like (PK-like)"/>
    <property type="match status" value="1"/>
</dbReference>
<keyword evidence="3" id="KW-1185">Reference proteome</keyword>
<comment type="caution">
    <text evidence="2">The sequence shown here is derived from an EMBL/GenBank/DDBJ whole genome shotgun (WGS) entry which is preliminary data.</text>
</comment>
<dbReference type="STRING" id="661399.AQJ67_36570"/>
<dbReference type="Proteomes" id="UP000053429">
    <property type="component" value="Unassembled WGS sequence"/>
</dbReference>
<evidence type="ECO:0000313" key="3">
    <source>
        <dbReference type="Proteomes" id="UP000053429"/>
    </source>
</evidence>
<dbReference type="PANTHER" id="PTHR40086">
    <property type="entry name" value="PHOSPHOTRANSFERASE YTMP-RELATED"/>
    <property type="match status" value="1"/>
</dbReference>
<dbReference type="EMBL" id="LMWY01000050">
    <property type="protein sequence ID" value="KUN94939.1"/>
    <property type="molecule type" value="Genomic_DNA"/>
</dbReference>
<accession>A0A101TMB6</accession>
<dbReference type="AlphaFoldDB" id="A0A101TMB6"/>
<feature type="domain" description="Aminoglycoside phosphotransferase" evidence="1">
    <location>
        <begin position="69"/>
        <end position="273"/>
    </location>
</feature>
<sequence>MSPETASIARLRAVEVSGDQSLVEGPLQGYHHETYVFSLPGGTGTAGPIRCKCREPRTNLLWFDRRCFASEEQLLRALAGRIPHVPDIIEVSDLGLQRFIEGRTLGASHASGRPVPEPFVRQIIGLFGQLVRVTPQNLSVERRCATEDQPLDGDTDGFLERLVCFAEQRVYLENSKQFGELFAELGVGEEAFKHLRAYVSGLSSRPFCLLHADLHRENFIIDAQARLWTIDWELAMFGDPLYDLATHLYLMGYPGRQASTMIEQWCRTVEAVRPGSANGWHHDLRRLIGFKKAQSVFTDVIRMALSLEAGPTADGHRTARVAVKLRRVLAEAVVPLGLDSVPSRNHITTALERWLRDRMCGPGGAER</sequence>
<organism evidence="2 3">
    <name type="scientific">Streptomyces caeruleatus</name>
    <dbReference type="NCBI Taxonomy" id="661399"/>
    <lineage>
        <taxon>Bacteria</taxon>
        <taxon>Bacillati</taxon>
        <taxon>Actinomycetota</taxon>
        <taxon>Actinomycetes</taxon>
        <taxon>Kitasatosporales</taxon>
        <taxon>Streptomycetaceae</taxon>
        <taxon>Streptomyces</taxon>
    </lineage>
</organism>
<gene>
    <name evidence="2" type="ORF">AQJ67_36570</name>
</gene>
<dbReference type="OrthoDB" id="3454210at2"/>
<proteinExistence type="predicted"/>
<dbReference type="GO" id="GO:0016740">
    <property type="term" value="F:transferase activity"/>
    <property type="evidence" value="ECO:0007669"/>
    <property type="project" value="UniProtKB-KW"/>
</dbReference>
<protein>
    <submittedName>
        <fullName evidence="2">Aminoglycoside phosphotransferase</fullName>
    </submittedName>
</protein>
<dbReference type="PANTHER" id="PTHR40086:SF1">
    <property type="entry name" value="CELL CYCLE REGULATOR CCRZ"/>
    <property type="match status" value="1"/>
</dbReference>
<dbReference type="InterPro" id="IPR052077">
    <property type="entry name" value="CcrZ_PhaseVar_Mediator"/>
</dbReference>
<dbReference type="InterPro" id="IPR011009">
    <property type="entry name" value="Kinase-like_dom_sf"/>
</dbReference>
<evidence type="ECO:0000259" key="1">
    <source>
        <dbReference type="Pfam" id="PF01636"/>
    </source>
</evidence>
<name>A0A101TMB6_9ACTN</name>
<evidence type="ECO:0000313" key="2">
    <source>
        <dbReference type="EMBL" id="KUN94939.1"/>
    </source>
</evidence>
<dbReference type="Gene3D" id="3.90.1200.10">
    <property type="match status" value="1"/>
</dbReference>
<reference evidence="2 3" key="1">
    <citation type="submission" date="2015-10" db="EMBL/GenBank/DDBJ databases">
        <title>Draft genome sequence of Streptomyces caeruleatus NRRL B-24802, type strain for the species Streptomyces caeruleatus.</title>
        <authorList>
            <person name="Ruckert C."/>
            <person name="Winkler A."/>
            <person name="Kalinowski J."/>
            <person name="Kampfer P."/>
            <person name="Glaeser S."/>
        </authorList>
    </citation>
    <scope>NUCLEOTIDE SEQUENCE [LARGE SCALE GENOMIC DNA]</scope>
    <source>
        <strain evidence="2 3">NRRL B-24802</strain>
    </source>
</reference>